<dbReference type="Pfam" id="PF00069">
    <property type="entry name" value="Pkinase"/>
    <property type="match status" value="1"/>
</dbReference>
<feature type="region of interest" description="Disordered" evidence="12">
    <location>
        <begin position="1"/>
        <end position="191"/>
    </location>
</feature>
<comment type="catalytic activity">
    <reaction evidence="10">
        <text>L-threonyl-[protein] + ATP = O-phospho-L-threonyl-[protein] + ADP + H(+)</text>
        <dbReference type="Rhea" id="RHEA:46608"/>
        <dbReference type="Rhea" id="RHEA-COMP:11060"/>
        <dbReference type="Rhea" id="RHEA-COMP:11605"/>
        <dbReference type="ChEBI" id="CHEBI:15378"/>
        <dbReference type="ChEBI" id="CHEBI:30013"/>
        <dbReference type="ChEBI" id="CHEBI:30616"/>
        <dbReference type="ChEBI" id="CHEBI:61977"/>
        <dbReference type="ChEBI" id="CHEBI:456216"/>
        <dbReference type="EC" id="2.7.11.1"/>
    </reaction>
</comment>
<dbReference type="Gene3D" id="3.30.200.20">
    <property type="entry name" value="Phosphorylase Kinase, domain 1"/>
    <property type="match status" value="1"/>
</dbReference>
<evidence type="ECO:0000259" key="13">
    <source>
        <dbReference type="PROSITE" id="PS50011"/>
    </source>
</evidence>
<dbReference type="SUPFAM" id="SSF81995">
    <property type="entry name" value="beta-sandwich domain of Sec23/24"/>
    <property type="match status" value="1"/>
</dbReference>
<dbReference type="SUPFAM" id="SSF56112">
    <property type="entry name" value="Protein kinase-like (PK-like)"/>
    <property type="match status" value="1"/>
</dbReference>
<dbReference type="Gene3D" id="1.10.510.10">
    <property type="entry name" value="Transferase(Phosphotransferase) domain 1"/>
    <property type="match status" value="1"/>
</dbReference>
<keyword evidence="6" id="KW-0808">Transferase</keyword>
<organism evidence="14 15">
    <name type="scientific">Candida parapsilosis</name>
    <name type="common">Yeast</name>
    <dbReference type="NCBI Taxonomy" id="5480"/>
    <lineage>
        <taxon>Eukaryota</taxon>
        <taxon>Fungi</taxon>
        <taxon>Dikarya</taxon>
        <taxon>Ascomycota</taxon>
        <taxon>Saccharomycotina</taxon>
        <taxon>Pichiomycetes</taxon>
        <taxon>Debaryomycetaceae</taxon>
        <taxon>Candida/Lodderomyces clade</taxon>
        <taxon>Candida</taxon>
    </lineage>
</organism>
<protein>
    <recommendedName>
        <fullName evidence="2">non-specific serine/threonine protein kinase</fullName>
        <ecNumber evidence="2">2.7.11.1</ecNumber>
    </recommendedName>
</protein>
<feature type="compositionally biased region" description="Low complexity" evidence="12">
    <location>
        <begin position="48"/>
        <end position="57"/>
    </location>
</feature>
<evidence type="ECO:0000256" key="8">
    <source>
        <dbReference type="ARBA" id="ARBA00022777"/>
    </source>
</evidence>
<feature type="domain" description="Protein kinase" evidence="13">
    <location>
        <begin position="1156"/>
        <end position="1413"/>
    </location>
</feature>
<dbReference type="GO" id="GO:0060917">
    <property type="term" value="P:regulation of (1-&gt;6)-beta-D-glucan biosynthetic process"/>
    <property type="evidence" value="ECO:0007669"/>
    <property type="project" value="UniProtKB-ARBA"/>
</dbReference>
<evidence type="ECO:0000256" key="3">
    <source>
        <dbReference type="ARBA" id="ARBA00022490"/>
    </source>
</evidence>
<feature type="compositionally biased region" description="Pro residues" evidence="12">
    <location>
        <begin position="136"/>
        <end position="149"/>
    </location>
</feature>
<dbReference type="FunFam" id="1.10.510.10:FF:000320">
    <property type="entry name" value="Serine/threonine protein kinase"/>
    <property type="match status" value="1"/>
</dbReference>
<evidence type="ECO:0000256" key="6">
    <source>
        <dbReference type="ARBA" id="ARBA00022679"/>
    </source>
</evidence>
<dbReference type="EC" id="2.7.11.1" evidence="2"/>
<dbReference type="CDD" id="cd14004">
    <property type="entry name" value="STKc_PASK"/>
    <property type="match status" value="1"/>
</dbReference>
<evidence type="ECO:0000256" key="12">
    <source>
        <dbReference type="SAM" id="MobiDB-lite"/>
    </source>
</evidence>
<dbReference type="GO" id="GO:0004674">
    <property type="term" value="F:protein serine/threonine kinase activity"/>
    <property type="evidence" value="ECO:0007669"/>
    <property type="project" value="UniProtKB-KW"/>
</dbReference>
<comment type="catalytic activity">
    <reaction evidence="11">
        <text>L-seryl-[protein] + ATP = O-phospho-L-seryl-[protein] + ADP + H(+)</text>
        <dbReference type="Rhea" id="RHEA:17989"/>
        <dbReference type="Rhea" id="RHEA-COMP:9863"/>
        <dbReference type="Rhea" id="RHEA-COMP:11604"/>
        <dbReference type="ChEBI" id="CHEBI:15378"/>
        <dbReference type="ChEBI" id="CHEBI:29999"/>
        <dbReference type="ChEBI" id="CHEBI:30616"/>
        <dbReference type="ChEBI" id="CHEBI:83421"/>
        <dbReference type="ChEBI" id="CHEBI:456216"/>
        <dbReference type="EC" id="2.7.11.1"/>
    </reaction>
</comment>
<reference evidence="14" key="1">
    <citation type="submission" date="2020-03" db="EMBL/GenBank/DDBJ databases">
        <title>FDA dAtabase for Regulatory Grade micrObial Sequences (FDA-ARGOS): Supporting development and validation of Infectious Disease Dx tests.</title>
        <authorList>
            <person name="Campos J."/>
            <person name="Goldberg B."/>
            <person name="Tallon L."/>
            <person name="Sadzewicz L."/>
            <person name="Vavikolanu K."/>
            <person name="Mehta A."/>
            <person name="Aluvathingal J."/>
            <person name="Nadendla S."/>
            <person name="Nandy P."/>
            <person name="Geyer C."/>
            <person name="Yan Y."/>
            <person name="Sichtig H."/>
        </authorList>
    </citation>
    <scope>NUCLEOTIDE SEQUENCE [LARGE SCALE GENOMIC DNA]</scope>
    <source>
        <strain evidence="14">FDAARGOS_652</strain>
    </source>
</reference>
<dbReference type="PROSITE" id="PS00108">
    <property type="entry name" value="PROTEIN_KINASE_ST"/>
    <property type="match status" value="1"/>
</dbReference>
<keyword evidence="5" id="KW-0597">Phosphoprotein</keyword>
<feature type="compositionally biased region" description="Low complexity" evidence="12">
    <location>
        <begin position="372"/>
        <end position="384"/>
    </location>
</feature>
<keyword evidence="3" id="KW-0963">Cytoplasm</keyword>
<dbReference type="InterPro" id="IPR011009">
    <property type="entry name" value="Kinase-like_dom_sf"/>
</dbReference>
<comment type="subcellular location">
    <subcellularLocation>
        <location evidence="1">Cytoplasm</location>
    </subcellularLocation>
</comment>
<dbReference type="GO" id="GO:0045719">
    <property type="term" value="P:negative regulation of glycogen biosynthetic process"/>
    <property type="evidence" value="ECO:0007669"/>
    <property type="project" value="TreeGrafter"/>
</dbReference>
<evidence type="ECO:0000313" key="15">
    <source>
        <dbReference type="Proteomes" id="UP000590412"/>
    </source>
</evidence>
<name>A0A8X7NKX6_CANPA</name>
<evidence type="ECO:0000256" key="11">
    <source>
        <dbReference type="ARBA" id="ARBA00048679"/>
    </source>
</evidence>
<feature type="region of interest" description="Disordered" evidence="12">
    <location>
        <begin position="950"/>
        <end position="999"/>
    </location>
</feature>
<dbReference type="GO" id="GO:0035556">
    <property type="term" value="P:intracellular signal transduction"/>
    <property type="evidence" value="ECO:0007669"/>
    <property type="project" value="TreeGrafter"/>
</dbReference>
<evidence type="ECO:0000313" key="14">
    <source>
        <dbReference type="EMBL" id="KAF6052313.1"/>
    </source>
</evidence>
<dbReference type="PANTHER" id="PTHR24346:SF51">
    <property type="entry name" value="PAS DOMAIN-CONTAINING SERINE_THREONINE-PROTEIN KINASE"/>
    <property type="match status" value="1"/>
</dbReference>
<dbReference type="SMART" id="SM00220">
    <property type="entry name" value="S_TKc"/>
    <property type="match status" value="1"/>
</dbReference>
<accession>A0A8X7NKX6</accession>
<dbReference type="InterPro" id="IPR000719">
    <property type="entry name" value="Prot_kinase_dom"/>
</dbReference>
<dbReference type="GO" id="GO:0005829">
    <property type="term" value="C:cytosol"/>
    <property type="evidence" value="ECO:0007669"/>
    <property type="project" value="TreeGrafter"/>
</dbReference>
<dbReference type="PROSITE" id="PS50011">
    <property type="entry name" value="PROTEIN_KINASE_DOM"/>
    <property type="match status" value="1"/>
</dbReference>
<dbReference type="GO" id="GO:0005524">
    <property type="term" value="F:ATP binding"/>
    <property type="evidence" value="ECO:0007669"/>
    <property type="project" value="UniProtKB-KW"/>
</dbReference>
<dbReference type="Proteomes" id="UP000590412">
    <property type="component" value="Unassembled WGS sequence"/>
</dbReference>
<evidence type="ECO:0000256" key="7">
    <source>
        <dbReference type="ARBA" id="ARBA00022741"/>
    </source>
</evidence>
<feature type="compositionally biased region" description="Polar residues" evidence="12">
    <location>
        <begin position="175"/>
        <end position="185"/>
    </location>
</feature>
<evidence type="ECO:0000256" key="2">
    <source>
        <dbReference type="ARBA" id="ARBA00012513"/>
    </source>
</evidence>
<evidence type="ECO:0000256" key="10">
    <source>
        <dbReference type="ARBA" id="ARBA00047899"/>
    </source>
</evidence>
<proteinExistence type="predicted"/>
<sequence>MTTTSRYHSSDNSDHSLTNSIIADENNSLTDYCNDDDDVGGKEDTPMTTSSASASDSQTDESIHNNNNNNDNKNENSKMHSHYNLPSTKPPYFKPPTFTLGGEQPNRLYPSISTSNNKRVASPLSRSPVIKAVQPQHPPPPHPICPLPPHPHKLENNKKTPSSEQFAPSPIPRIDNNNTNSNRDVSQQRDANDSLQDLLKFPSESSHAYSYAHLSPNSLALRLNVLKRSLEILKDRPELFKSITNQDHFEQESTPLQRSITNTIIDDTSIMDGDEANTTDVAASSIRSSVFSHPNHSADYIHDVSSPTTASKTMDKKKYKLQSNASSAALAALFKPSLQRSDSLPIVNRDARKVSAPSNLQQDAIAEKKRQQQQQQPKQQQPKQLGSTDDYKDVIGLLEHDLDSLMENTQVATSLHDLSLSTHDEQSKIKYDLLKKKLIYALAMPFVENSAATSEILENSIKEPITTTTTSTASPMSTTFSTVALKELARIDQMGDKSSNQSPITPTSTKQENFNAKRPFNSMLTSKYSSPQSIFTVEADLPWSVKAANDLACLMFGISKTTIKALTLMDLIAPQFRDFVLSRITEYTFENSRKDSILFAGEIVAIVRPGDQNYSWTSLWAKKKGNLIICMFDQIPCDAFDVIISGVGGKQDSGFFGNSYKIDNFHEIAGGMSSVYGLDKVGSLTELSETMSNELMNYGSGNNEVKSAARDSEFINHTRYFTIQVDQGAENIPCAITSTALSLDDDDDGDAEPQIKLKIHTMPYIAGIFVLNGTDFTIMSCNNAIAKNLFGRSAKYLRNRKIDELIPNFTKILSVGLEKNMETFQVVNGLVLPEHFFRKYDSVIKYQQQSPDEIESEEDIFFKCPGIEGKHRDGKTLYVDVQARVSTNNALILWVTYSRTKKDVSLTSELEALSSSASSMSLASSTDDHSVVSIPSRTQTQSNLLNSGEAAQIHSQQPPQPQQSSQQPPQPQQPQQQQQQQQPPQPQQPQQPQQPHPNHHYLNQLALTRTRTQTGGSAASANNIPSQRKLFEDGKEEDLLEFSPREVTRSSSTRRVKTSSFAMPMTSLDSFIYKKTKADEIRDGDAANKSQDIDSIDSKDIMMTPADLDYNIPSTAFSEEEILALENQSLSTIKAESTHWPKDVGLTRRTKKFSEFKIIKQMGEGAYAKVVLAQHKEDPVYKIIIKCIDKERILVDTWVRDRKLGTIPSEIQVMAFLNSEPHPNIVRIIDFFEDSKYYYLETPIFGNPPAIDLFDFIEVKKDLSEFECKFIFKQIVSAVYHLHKEGIVHRDIKDENIIVDENGFIKLIDFGSAGYVKQGPFDVFVGTIDYASPEVLRGEKYEGKPQDIWALGILLYTMLYKENPFYNVDEIMEGDLRIPYVVSDLSLSLVKRILVRDVDKRPTITDIFEDDWLKF</sequence>
<feature type="region of interest" description="Disordered" evidence="12">
    <location>
        <begin position="366"/>
        <end position="388"/>
    </location>
</feature>
<dbReference type="GO" id="GO:0005634">
    <property type="term" value="C:nucleus"/>
    <property type="evidence" value="ECO:0007669"/>
    <property type="project" value="TreeGrafter"/>
</dbReference>
<comment type="caution">
    <text evidence="14">The sequence shown here is derived from an EMBL/GenBank/DDBJ whole genome shotgun (WGS) entry which is preliminary data.</text>
</comment>
<evidence type="ECO:0000256" key="9">
    <source>
        <dbReference type="ARBA" id="ARBA00022840"/>
    </source>
</evidence>
<dbReference type="PANTHER" id="PTHR24346">
    <property type="entry name" value="MAP/MICROTUBULE AFFINITY-REGULATING KINASE"/>
    <property type="match status" value="1"/>
</dbReference>
<keyword evidence="4" id="KW-0723">Serine/threonine-protein kinase</keyword>
<feature type="compositionally biased region" description="Low complexity" evidence="12">
    <location>
        <begin position="962"/>
        <end position="982"/>
    </location>
</feature>
<gene>
    <name evidence="14" type="ORF">FOB60_002569</name>
</gene>
<dbReference type="InterPro" id="IPR008271">
    <property type="entry name" value="Ser/Thr_kinase_AS"/>
</dbReference>
<dbReference type="FunFam" id="3.30.200.20:FF:000314">
    <property type="entry name" value="Serine/threonine protein kinase"/>
    <property type="match status" value="1"/>
</dbReference>
<dbReference type="EMBL" id="JABWAB010000004">
    <property type="protein sequence ID" value="KAF6052313.1"/>
    <property type="molecule type" value="Genomic_DNA"/>
</dbReference>
<keyword evidence="9" id="KW-0067">ATP-binding</keyword>
<evidence type="ECO:0000256" key="4">
    <source>
        <dbReference type="ARBA" id="ARBA00022527"/>
    </source>
</evidence>
<feature type="compositionally biased region" description="Pro residues" evidence="12">
    <location>
        <begin position="983"/>
        <end position="995"/>
    </location>
</feature>
<evidence type="ECO:0000256" key="1">
    <source>
        <dbReference type="ARBA" id="ARBA00004496"/>
    </source>
</evidence>
<feature type="compositionally biased region" description="Polar residues" evidence="12">
    <location>
        <begin position="15"/>
        <end position="31"/>
    </location>
</feature>
<keyword evidence="8 14" id="KW-0418">Kinase</keyword>
<keyword evidence="7" id="KW-0547">Nucleotide-binding</keyword>
<evidence type="ECO:0000256" key="5">
    <source>
        <dbReference type="ARBA" id="ARBA00022553"/>
    </source>
</evidence>